<reference evidence="2 3" key="1">
    <citation type="submission" date="2019-08" db="EMBL/GenBank/DDBJ databases">
        <title>In-depth cultivation of the pig gut microbiome towards novel bacterial diversity and tailored functional studies.</title>
        <authorList>
            <person name="Wylensek D."/>
            <person name="Hitch T.C.A."/>
            <person name="Clavel T."/>
        </authorList>
    </citation>
    <scope>NUCLEOTIDE SEQUENCE [LARGE SCALE GENOMIC DNA]</scope>
    <source>
        <strain evidence="2 3">WCA-389-WT-23D1</strain>
    </source>
</reference>
<keyword evidence="3" id="KW-1185">Reference proteome</keyword>
<name>A0A7X2NLG5_9CLOT</name>
<dbReference type="AlphaFoldDB" id="A0A7X2NLG5"/>
<dbReference type="EMBL" id="VUMD01000006">
    <property type="protein sequence ID" value="MSS36508.1"/>
    <property type="molecule type" value="Genomic_DNA"/>
</dbReference>
<evidence type="ECO:0000313" key="3">
    <source>
        <dbReference type="Proteomes" id="UP000429958"/>
    </source>
</evidence>
<dbReference type="RefSeq" id="WP_154471952.1">
    <property type="nucleotide sequence ID" value="NZ_VUMD01000006.1"/>
</dbReference>
<protein>
    <submittedName>
        <fullName evidence="2">Uncharacterized protein</fullName>
    </submittedName>
</protein>
<sequence length="60" mass="6934">MDKNLKISLLKKGGKKALKEYNQKKRGPIAGMNTGTRVHTDQRYKDPKHKGKLYKEGEYD</sequence>
<organism evidence="2 3">
    <name type="scientific">Clostridium porci</name>
    <dbReference type="NCBI Taxonomy" id="2605778"/>
    <lineage>
        <taxon>Bacteria</taxon>
        <taxon>Bacillati</taxon>
        <taxon>Bacillota</taxon>
        <taxon>Clostridia</taxon>
        <taxon>Eubacteriales</taxon>
        <taxon>Clostridiaceae</taxon>
        <taxon>Clostridium</taxon>
    </lineage>
</organism>
<gene>
    <name evidence="2" type="ORF">FYJ39_07980</name>
</gene>
<evidence type="ECO:0000313" key="2">
    <source>
        <dbReference type="EMBL" id="MSS36508.1"/>
    </source>
</evidence>
<evidence type="ECO:0000256" key="1">
    <source>
        <dbReference type="SAM" id="MobiDB-lite"/>
    </source>
</evidence>
<dbReference type="Proteomes" id="UP000429958">
    <property type="component" value="Unassembled WGS sequence"/>
</dbReference>
<accession>A0A7X2NLG5</accession>
<proteinExistence type="predicted"/>
<feature type="region of interest" description="Disordered" evidence="1">
    <location>
        <begin position="23"/>
        <end position="60"/>
    </location>
</feature>
<comment type="caution">
    <text evidence="2">The sequence shown here is derived from an EMBL/GenBank/DDBJ whole genome shotgun (WGS) entry which is preliminary data.</text>
</comment>